<proteinExistence type="inferred from homology"/>
<keyword evidence="6" id="KW-1185">Reference proteome</keyword>
<evidence type="ECO:0000259" key="4">
    <source>
        <dbReference type="Pfam" id="PF12697"/>
    </source>
</evidence>
<evidence type="ECO:0000313" key="5">
    <source>
        <dbReference type="EMBL" id="KAG8483601.1"/>
    </source>
</evidence>
<evidence type="ECO:0000256" key="1">
    <source>
        <dbReference type="ARBA" id="ARBA00022801"/>
    </source>
</evidence>
<organism evidence="5 6">
    <name type="scientific">Gossypium anomalum</name>
    <dbReference type="NCBI Taxonomy" id="47600"/>
    <lineage>
        <taxon>Eukaryota</taxon>
        <taxon>Viridiplantae</taxon>
        <taxon>Streptophyta</taxon>
        <taxon>Embryophyta</taxon>
        <taxon>Tracheophyta</taxon>
        <taxon>Spermatophyta</taxon>
        <taxon>Magnoliopsida</taxon>
        <taxon>eudicotyledons</taxon>
        <taxon>Gunneridae</taxon>
        <taxon>Pentapetalae</taxon>
        <taxon>rosids</taxon>
        <taxon>malvids</taxon>
        <taxon>Malvales</taxon>
        <taxon>Malvaceae</taxon>
        <taxon>Malvoideae</taxon>
        <taxon>Gossypium</taxon>
    </lineage>
</organism>
<comment type="caution">
    <text evidence="5">The sequence shown here is derived from an EMBL/GenBank/DDBJ whole genome shotgun (WGS) entry which is preliminary data.</text>
</comment>
<comment type="similarity">
    <text evidence="2">Belongs to the AB hydrolase superfamily. Epoxide hydrolase family.</text>
</comment>
<protein>
    <recommendedName>
        <fullName evidence="3 4">AB hydrolase-1 domain-containing protein</fullName>
    </recommendedName>
</protein>
<evidence type="ECO:0000313" key="6">
    <source>
        <dbReference type="Proteomes" id="UP000701853"/>
    </source>
</evidence>
<dbReference type="OrthoDB" id="7130006at2759"/>
<dbReference type="EMBL" id="JAHUZN010000009">
    <property type="protein sequence ID" value="KAG8483601.1"/>
    <property type="molecule type" value="Genomic_DNA"/>
</dbReference>
<keyword evidence="1" id="KW-0378">Hydrolase</keyword>
<dbReference type="InterPro" id="IPR029058">
    <property type="entry name" value="AB_hydrolase_fold"/>
</dbReference>
<dbReference type="Gene3D" id="3.40.50.1820">
    <property type="entry name" value="alpha/beta hydrolase"/>
    <property type="match status" value="3"/>
</dbReference>
<dbReference type="InterPro" id="IPR000639">
    <property type="entry name" value="Epox_hydrolase-like"/>
</dbReference>
<name>A0A8J5YRS6_9ROSI</name>
<dbReference type="PRINTS" id="PR00412">
    <property type="entry name" value="EPOXHYDRLASE"/>
</dbReference>
<dbReference type="AlphaFoldDB" id="A0A8J5YRS6"/>
<dbReference type="Pfam" id="PF00561">
    <property type="entry name" value="Abhydrolase_1"/>
    <property type="match status" value="1"/>
</dbReference>
<gene>
    <name evidence="5" type="ORF">CXB51_023502</name>
</gene>
<evidence type="ECO:0000259" key="3">
    <source>
        <dbReference type="Pfam" id="PF00561"/>
    </source>
</evidence>
<dbReference type="InterPro" id="IPR000073">
    <property type="entry name" value="AB_hydrolase_1"/>
</dbReference>
<reference evidence="5 6" key="1">
    <citation type="journal article" date="2021" name="bioRxiv">
        <title>The Gossypium anomalum genome as a resource for cotton improvement and evolutionary analysis of hybrid incompatibility.</title>
        <authorList>
            <person name="Grover C.E."/>
            <person name="Yuan D."/>
            <person name="Arick M.A."/>
            <person name="Miller E.R."/>
            <person name="Hu G."/>
            <person name="Peterson D.G."/>
            <person name="Wendel J.F."/>
            <person name="Udall J.A."/>
        </authorList>
    </citation>
    <scope>NUCLEOTIDE SEQUENCE [LARGE SCALE GENOMIC DNA]</scope>
    <source>
        <strain evidence="5">JFW-Udall</strain>
        <tissue evidence="5">Leaf</tissue>
    </source>
</reference>
<accession>A0A8J5YRS6</accession>
<dbReference type="PANTHER" id="PTHR43329">
    <property type="entry name" value="EPOXIDE HYDROLASE"/>
    <property type="match status" value="1"/>
</dbReference>
<feature type="domain" description="AB hydrolase-1" evidence="4">
    <location>
        <begin position="14"/>
        <end position="237"/>
    </location>
</feature>
<dbReference type="Proteomes" id="UP000701853">
    <property type="component" value="Chromosome 9"/>
</dbReference>
<dbReference type="Pfam" id="PF12697">
    <property type="entry name" value="Abhydrolase_6"/>
    <property type="match status" value="1"/>
</dbReference>
<sequence length="651" mass="73861">MVLLASPDCCFVFQGYRAVAPDLRGYGDTDAPDSVTCYTCFHIVGDLVELLNTIAPDQQVFVVGHDWGAIIAWYMCLFRPDKVKAVFTLSVPFTPQMGTETVMKSLLTYKVPDPLMLPKGKPFGHSANTPITLPSWLSEEEVNYYVTKFNKSGFTGVINYYRNFDRNWELMAPWGGCEVKVAAKFVVGDVDLVYYMPGMKEYIHNGGFKKDVPMLEEVVVMEGVGHFIHMEKPDEINNLIYDFFHQDGYRDSNEGIANIQSSRSINVAAKFVVGDVDLVYYMPGLKEHIHNDVPMLEEVVIMDGVGHFIHMEKPDEINNLIYDFFHQWQAKLLAVLRILIQSVKIWLGILCSHHSVMEGVEHRVIKVNGINMHVAEKGEGPLILFIHGFPELWYSWRHQIAALSSKGYRAVAPDLRGYGDTDAPDLITSYTCFHIVGDLVQLLNIIAPNEHKVLVVGHDWGAAIAWYLCLFRPDKVKAVFNLSVPFIPHNPQMNPIDGWRAIYGNDYYMCRFQEPGEIEAEFAEMGTETVVKAFLTYRVPGPIILPKGKPFGHSADTPIALPSWLSEEEVHYYVSKFDNKSGFTAAKFVVGDLDLVYHMPGMKEYIHNGGFKKDVPMLEEVVVMEGVGHFIHMEKPDEINNLIYDFFRQFD</sequence>
<dbReference type="SUPFAM" id="SSF53474">
    <property type="entry name" value="alpha/beta-Hydrolases"/>
    <property type="match status" value="3"/>
</dbReference>
<feature type="domain" description="AB hydrolase-1" evidence="3">
    <location>
        <begin position="381"/>
        <end position="636"/>
    </location>
</feature>
<dbReference type="GO" id="GO:0016787">
    <property type="term" value="F:hydrolase activity"/>
    <property type="evidence" value="ECO:0007669"/>
    <property type="project" value="UniProtKB-KW"/>
</dbReference>
<evidence type="ECO:0000256" key="2">
    <source>
        <dbReference type="ARBA" id="ARBA00038334"/>
    </source>
</evidence>